<reference evidence="5" key="1">
    <citation type="journal article" date="2022" name="Nat. Microbiol.">
        <title>Unique mobile elements and scalable gene flow at the prokaryote-eukaryote boundary revealed by circularized Asgard archaea genomes.</title>
        <authorList>
            <person name="Wu F."/>
            <person name="Speth D.R."/>
            <person name="Philosof A."/>
            <person name="Cremiere A."/>
            <person name="Narayanan A."/>
            <person name="Barco R.A."/>
            <person name="Connon S.A."/>
            <person name="Amend J.P."/>
            <person name="Antoshechkin I.A."/>
            <person name="Orphan V.J."/>
        </authorList>
    </citation>
    <scope>NUCLEOTIDE SEQUENCE</scope>
    <source>
        <strain evidence="5">PM71</strain>
    </source>
</reference>
<keyword evidence="1" id="KW-0813">Transport</keyword>
<proteinExistence type="predicted"/>
<dbReference type="InterPro" id="IPR027417">
    <property type="entry name" value="P-loop_NTPase"/>
</dbReference>
<evidence type="ECO:0000256" key="1">
    <source>
        <dbReference type="ARBA" id="ARBA00022448"/>
    </source>
</evidence>
<dbReference type="GO" id="GO:0005886">
    <property type="term" value="C:plasma membrane"/>
    <property type="evidence" value="ECO:0007669"/>
    <property type="project" value="TreeGrafter"/>
</dbReference>
<dbReference type="CDD" id="cd03255">
    <property type="entry name" value="ABC_MJ0796_LolCDE_FtsE"/>
    <property type="match status" value="1"/>
</dbReference>
<organism evidence="5">
    <name type="scientific">Candidatus Heimdallarchaeum aukensis</name>
    <dbReference type="NCBI Taxonomy" id="2876573"/>
    <lineage>
        <taxon>Archaea</taxon>
        <taxon>Promethearchaeati</taxon>
        <taxon>Candidatus Heimdallarchaeota</taxon>
        <taxon>Candidatus Heimdallarchaeia (ex Rinke et al. 2021) (nom. nud.)</taxon>
        <taxon>Candidatus Heimdallarchaeales</taxon>
        <taxon>Candidatus Heimdallarchaeaceae</taxon>
        <taxon>Candidatus Heimdallarchaeum</taxon>
    </lineage>
</organism>
<dbReference type="GO" id="GO:0022857">
    <property type="term" value="F:transmembrane transporter activity"/>
    <property type="evidence" value="ECO:0007669"/>
    <property type="project" value="TreeGrafter"/>
</dbReference>
<dbReference type="InterPro" id="IPR017871">
    <property type="entry name" value="ABC_transporter-like_CS"/>
</dbReference>
<keyword evidence="3 5" id="KW-0067">ATP-binding</keyword>
<accession>A0A9Y1FLU2</accession>
<dbReference type="GO" id="GO:0005524">
    <property type="term" value="F:ATP binding"/>
    <property type="evidence" value="ECO:0007669"/>
    <property type="project" value="UniProtKB-KW"/>
</dbReference>
<dbReference type="PANTHER" id="PTHR24220:SF86">
    <property type="entry name" value="ABC TRANSPORTER ABCH.1"/>
    <property type="match status" value="1"/>
</dbReference>
<dbReference type="Gene3D" id="3.40.50.300">
    <property type="entry name" value="P-loop containing nucleotide triphosphate hydrolases"/>
    <property type="match status" value="1"/>
</dbReference>
<dbReference type="PROSITE" id="PS50893">
    <property type="entry name" value="ABC_TRANSPORTER_2"/>
    <property type="match status" value="1"/>
</dbReference>
<feature type="domain" description="ABC transporter" evidence="4">
    <location>
        <begin position="7"/>
        <end position="240"/>
    </location>
</feature>
<dbReference type="SMART" id="SM00382">
    <property type="entry name" value="AAA"/>
    <property type="match status" value="1"/>
</dbReference>
<gene>
    <name evidence="5" type="ORF">K9W45_04480</name>
</gene>
<evidence type="ECO:0000256" key="2">
    <source>
        <dbReference type="ARBA" id="ARBA00022741"/>
    </source>
</evidence>
<evidence type="ECO:0000259" key="4">
    <source>
        <dbReference type="PROSITE" id="PS50893"/>
    </source>
</evidence>
<dbReference type="InterPro" id="IPR003593">
    <property type="entry name" value="AAA+_ATPase"/>
</dbReference>
<dbReference type="InterPro" id="IPR003439">
    <property type="entry name" value="ABC_transporter-like_ATP-bd"/>
</dbReference>
<name>A0A9Y1FLU2_9ARCH</name>
<dbReference type="SUPFAM" id="SSF52540">
    <property type="entry name" value="P-loop containing nucleoside triphosphate hydrolases"/>
    <property type="match status" value="1"/>
</dbReference>
<evidence type="ECO:0000313" key="5">
    <source>
        <dbReference type="EMBL" id="UJG41725.1"/>
    </source>
</evidence>
<dbReference type="PANTHER" id="PTHR24220">
    <property type="entry name" value="IMPORT ATP-BINDING PROTEIN"/>
    <property type="match status" value="1"/>
</dbReference>
<dbReference type="EMBL" id="CP084166">
    <property type="protein sequence ID" value="UJG41725.1"/>
    <property type="molecule type" value="Genomic_DNA"/>
</dbReference>
<protein>
    <submittedName>
        <fullName evidence="5">ABC transporter ATP-binding protein</fullName>
    </submittedName>
</protein>
<dbReference type="InterPro" id="IPR017911">
    <property type="entry name" value="MacB-like_ATP-bd"/>
</dbReference>
<evidence type="ECO:0000256" key="3">
    <source>
        <dbReference type="ARBA" id="ARBA00022840"/>
    </source>
</evidence>
<sequence>MTDEIIVRTKDLRRTFEFGETEVIALDKIDMEIRRGEFAVVLGPSGSGKTTLLNMIGGIDKPTKGKVEVDGEEITAYDKDKLNEYRRNDVGWIFQFFNIVASLRAWENVGLALEFKEGYKTSEIKKLSYEILEHVGLKGKEERFPSQLSGGEQQRVAIARALIKKPKIIVADEPTGNLDFVTGQKIAELMRNLNKEEKITFIVVSHDLNITQYADRVFHLRMGKIEKIEEHPGTVVSNKVEG</sequence>
<keyword evidence="2" id="KW-0547">Nucleotide-binding</keyword>
<dbReference type="Proteomes" id="UP001201020">
    <property type="component" value="Chromosome"/>
</dbReference>
<dbReference type="GO" id="GO:0098796">
    <property type="term" value="C:membrane protein complex"/>
    <property type="evidence" value="ECO:0007669"/>
    <property type="project" value="UniProtKB-ARBA"/>
</dbReference>
<dbReference type="GO" id="GO:0016887">
    <property type="term" value="F:ATP hydrolysis activity"/>
    <property type="evidence" value="ECO:0007669"/>
    <property type="project" value="InterPro"/>
</dbReference>
<dbReference type="AlphaFoldDB" id="A0A9Y1FLU2"/>
<dbReference type="FunFam" id="3.40.50.300:FF:000032">
    <property type="entry name" value="Export ABC transporter ATP-binding protein"/>
    <property type="match status" value="1"/>
</dbReference>
<dbReference type="Pfam" id="PF00005">
    <property type="entry name" value="ABC_tran"/>
    <property type="match status" value="1"/>
</dbReference>
<dbReference type="InterPro" id="IPR015854">
    <property type="entry name" value="ABC_transpr_LolD-like"/>
</dbReference>
<dbReference type="PROSITE" id="PS00211">
    <property type="entry name" value="ABC_TRANSPORTER_1"/>
    <property type="match status" value="1"/>
</dbReference>